<evidence type="ECO:0000313" key="2">
    <source>
        <dbReference type="Proteomes" id="UP000041770"/>
    </source>
</evidence>
<evidence type="ECO:0000313" key="1">
    <source>
        <dbReference type="EMBL" id="CSC67551.1"/>
    </source>
</evidence>
<proteinExistence type="predicted"/>
<reference evidence="1 2" key="1">
    <citation type="submission" date="2015-07" db="EMBL/GenBank/DDBJ databases">
        <authorList>
            <consortium name="Pathogen Informatics"/>
        </authorList>
    </citation>
    <scope>NUCLEOTIDE SEQUENCE [LARGE SCALE GENOMIC DNA]</scope>
    <source>
        <strain evidence="1 2">A316</strain>
    </source>
</reference>
<sequence>MLRSVPHPLMILKSSFHGRKVVCDCRLRHLNQDDPIRLGSMTGDDEQSSAQQPDAMPNLVRRD</sequence>
<dbReference type="Proteomes" id="UP000041770">
    <property type="component" value="Unassembled WGS sequence"/>
</dbReference>
<name>A0A655Q9E3_VIBCL</name>
<organism evidence="1 2">
    <name type="scientific">Vibrio cholerae</name>
    <dbReference type="NCBI Taxonomy" id="666"/>
    <lineage>
        <taxon>Bacteria</taxon>
        <taxon>Pseudomonadati</taxon>
        <taxon>Pseudomonadota</taxon>
        <taxon>Gammaproteobacteria</taxon>
        <taxon>Vibrionales</taxon>
        <taxon>Vibrionaceae</taxon>
        <taxon>Vibrio</taxon>
    </lineage>
</organism>
<accession>A0A655Q9E3</accession>
<gene>
    <name evidence="1" type="ORF">ERS013200_01987</name>
</gene>
<dbReference type="EMBL" id="CWQY01000011">
    <property type="protein sequence ID" value="CSC67551.1"/>
    <property type="molecule type" value="Genomic_DNA"/>
</dbReference>
<dbReference type="AlphaFoldDB" id="A0A655Q9E3"/>
<protein>
    <submittedName>
        <fullName evidence="1">Uncharacterized protein</fullName>
    </submittedName>
</protein>